<dbReference type="Proteomes" id="UP000245802">
    <property type="component" value="Chromosome"/>
</dbReference>
<proteinExistence type="predicted"/>
<dbReference type="AlphaFoldDB" id="A0A2Z3H838"/>
<evidence type="ECO:0000313" key="8">
    <source>
        <dbReference type="EMBL" id="AWM39155.1"/>
    </source>
</evidence>
<comment type="cofactor">
    <cofactor evidence="1">
        <name>[4Fe-4S] cluster</name>
        <dbReference type="ChEBI" id="CHEBI:49883"/>
    </cofactor>
</comment>
<dbReference type="InterPro" id="IPR022765">
    <property type="entry name" value="Dna2/Cas4_DUF83"/>
</dbReference>
<dbReference type="PANTHER" id="PTHR36531">
    <property type="entry name" value="CRISPR-ASSOCIATED EXONUCLEASE CAS4"/>
    <property type="match status" value="1"/>
</dbReference>
<evidence type="ECO:0000256" key="5">
    <source>
        <dbReference type="ARBA" id="ARBA00023004"/>
    </source>
</evidence>
<dbReference type="GO" id="GO:0016787">
    <property type="term" value="F:hydrolase activity"/>
    <property type="evidence" value="ECO:0007669"/>
    <property type="project" value="UniProtKB-KW"/>
</dbReference>
<dbReference type="RefSeq" id="WP_010044799.1">
    <property type="nucleotide sequence ID" value="NZ_CP025958.1"/>
</dbReference>
<evidence type="ECO:0000313" key="9">
    <source>
        <dbReference type="Proteomes" id="UP000245802"/>
    </source>
</evidence>
<keyword evidence="2" id="KW-0540">Nuclease</keyword>
<evidence type="ECO:0000256" key="3">
    <source>
        <dbReference type="ARBA" id="ARBA00022723"/>
    </source>
</evidence>
<dbReference type="PANTHER" id="PTHR36531:SF6">
    <property type="entry name" value="DNA REPLICATION ATP-DEPENDENT HELICASE_NUCLEASE DNA2"/>
    <property type="match status" value="1"/>
</dbReference>
<evidence type="ECO:0000256" key="1">
    <source>
        <dbReference type="ARBA" id="ARBA00001966"/>
    </source>
</evidence>
<dbReference type="InterPro" id="IPR011604">
    <property type="entry name" value="PDDEXK-like_dom_sf"/>
</dbReference>
<dbReference type="Pfam" id="PF01930">
    <property type="entry name" value="Cas_Cas4"/>
    <property type="match status" value="1"/>
</dbReference>
<organism evidence="8 9">
    <name type="scientific">Gemmata obscuriglobus</name>
    <dbReference type="NCBI Taxonomy" id="114"/>
    <lineage>
        <taxon>Bacteria</taxon>
        <taxon>Pseudomonadati</taxon>
        <taxon>Planctomycetota</taxon>
        <taxon>Planctomycetia</taxon>
        <taxon>Gemmatales</taxon>
        <taxon>Gemmataceae</taxon>
        <taxon>Gemmata</taxon>
    </lineage>
</organism>
<gene>
    <name evidence="8" type="ORF">C1280_20645</name>
</gene>
<dbReference type="GO" id="GO:0004518">
    <property type="term" value="F:nuclease activity"/>
    <property type="evidence" value="ECO:0007669"/>
    <property type="project" value="UniProtKB-KW"/>
</dbReference>
<keyword evidence="3" id="KW-0479">Metal-binding</keyword>
<dbReference type="KEGG" id="gog:C1280_20645"/>
<keyword evidence="9" id="KW-1185">Reference proteome</keyword>
<evidence type="ECO:0000256" key="2">
    <source>
        <dbReference type="ARBA" id="ARBA00022722"/>
    </source>
</evidence>
<evidence type="ECO:0000256" key="4">
    <source>
        <dbReference type="ARBA" id="ARBA00022801"/>
    </source>
</evidence>
<keyword evidence="6" id="KW-0411">Iron-sulfur</keyword>
<sequence length="165" mass="17750">MHPVFLLAAAIGLLGIVLLLFAAWGRRVRGLGAGETVALDNVTLVSSKHRLVGRPDRVVKQGDALIPEEWKSARRVSHGHRLQLGTYFILIEAEYGLRPPHGVIVLGDGSRVTVANTEALRAEVLATAAKIRAQRRHLMSPVPVDQPKAKCGACGQRGNCTQAKA</sequence>
<dbReference type="EMBL" id="CP025958">
    <property type="protein sequence ID" value="AWM39155.1"/>
    <property type="molecule type" value="Genomic_DNA"/>
</dbReference>
<reference evidence="8 9" key="1">
    <citation type="submission" date="2018-01" db="EMBL/GenBank/DDBJ databases">
        <title>G. obscuriglobus.</title>
        <authorList>
            <person name="Franke J."/>
            <person name="Blomberg W."/>
            <person name="Selmecki A."/>
        </authorList>
    </citation>
    <scope>NUCLEOTIDE SEQUENCE [LARGE SCALE GENOMIC DNA]</scope>
    <source>
        <strain evidence="8 9">DSM 5831</strain>
    </source>
</reference>
<name>A0A2Z3H838_9BACT</name>
<dbReference type="GO" id="GO:0051536">
    <property type="term" value="F:iron-sulfur cluster binding"/>
    <property type="evidence" value="ECO:0007669"/>
    <property type="project" value="UniProtKB-KW"/>
</dbReference>
<evidence type="ECO:0000256" key="6">
    <source>
        <dbReference type="ARBA" id="ARBA00023014"/>
    </source>
</evidence>
<protein>
    <submittedName>
        <fullName evidence="8">Dna2/Cas4 domain-containing protein</fullName>
    </submittedName>
</protein>
<feature type="domain" description="DUF83" evidence="7">
    <location>
        <begin position="53"/>
        <end position="161"/>
    </location>
</feature>
<dbReference type="Gene3D" id="3.90.320.10">
    <property type="match status" value="1"/>
</dbReference>
<evidence type="ECO:0000259" key="7">
    <source>
        <dbReference type="Pfam" id="PF01930"/>
    </source>
</evidence>
<keyword evidence="5" id="KW-0408">Iron</keyword>
<accession>A0A2Z3H838</accession>
<keyword evidence="4" id="KW-0378">Hydrolase</keyword>
<dbReference type="InterPro" id="IPR051827">
    <property type="entry name" value="Cas4_exonuclease"/>
</dbReference>
<dbReference type="GO" id="GO:0046872">
    <property type="term" value="F:metal ion binding"/>
    <property type="evidence" value="ECO:0007669"/>
    <property type="project" value="UniProtKB-KW"/>
</dbReference>
<dbReference type="OrthoDB" id="282376at2"/>